<dbReference type="PANTHER" id="PTHR47506:SF10">
    <property type="entry name" value="TRANSCRIPTIONAL REGULATORY PROTEIN"/>
    <property type="match status" value="1"/>
</dbReference>
<proteinExistence type="predicted"/>
<evidence type="ECO:0000256" key="4">
    <source>
        <dbReference type="PROSITE-ProRule" id="PRU00335"/>
    </source>
</evidence>
<dbReference type="SUPFAM" id="SSF48498">
    <property type="entry name" value="Tetracyclin repressor-like, C-terminal domain"/>
    <property type="match status" value="1"/>
</dbReference>
<dbReference type="AlphaFoldDB" id="A0A6N8JHW7"/>
<sequence length="190" mass="21837">MARNKAFDPQEKLEKAQDLFLEKGYSATSMQDLVDGMQLNRASIYDTYGDKHALFQQCLKNYGKDKLLDYKQCCKETSPLAAVEHIMRTTLDKRQEGKTCLMVKTSFELASMDEGIREMVQQQAKQSIAVLQDLLEKAKERKEIPADKDPATLAQFLYASFSSLWMMDVLFNDKNMLDKLVDHILNSVRH</sequence>
<keyword evidence="7" id="KW-1185">Reference proteome</keyword>
<keyword evidence="3" id="KW-0804">Transcription</keyword>
<dbReference type="InterPro" id="IPR001647">
    <property type="entry name" value="HTH_TetR"/>
</dbReference>
<evidence type="ECO:0000313" key="7">
    <source>
        <dbReference type="Proteomes" id="UP000468388"/>
    </source>
</evidence>
<evidence type="ECO:0000256" key="1">
    <source>
        <dbReference type="ARBA" id="ARBA00023015"/>
    </source>
</evidence>
<accession>A0A6N8JHW7</accession>
<reference evidence="6 7" key="1">
    <citation type="submission" date="2019-12" db="EMBL/GenBank/DDBJ databases">
        <title>The draft genomic sequence of strain Chitinophaga oryziterrae JCM 16595.</title>
        <authorList>
            <person name="Zhang X."/>
        </authorList>
    </citation>
    <scope>NUCLEOTIDE SEQUENCE [LARGE SCALE GENOMIC DNA]</scope>
    <source>
        <strain evidence="6 7">JCM 16595</strain>
    </source>
</reference>
<gene>
    <name evidence="6" type="ORF">GO495_25245</name>
</gene>
<organism evidence="6 7">
    <name type="scientific">Chitinophaga oryziterrae</name>
    <dbReference type="NCBI Taxonomy" id="1031224"/>
    <lineage>
        <taxon>Bacteria</taxon>
        <taxon>Pseudomonadati</taxon>
        <taxon>Bacteroidota</taxon>
        <taxon>Chitinophagia</taxon>
        <taxon>Chitinophagales</taxon>
        <taxon>Chitinophagaceae</taxon>
        <taxon>Chitinophaga</taxon>
    </lineage>
</organism>
<dbReference type="InterPro" id="IPR009057">
    <property type="entry name" value="Homeodomain-like_sf"/>
</dbReference>
<dbReference type="PANTHER" id="PTHR47506">
    <property type="entry name" value="TRANSCRIPTIONAL REGULATORY PROTEIN"/>
    <property type="match status" value="1"/>
</dbReference>
<dbReference type="EMBL" id="WRXO01000009">
    <property type="protein sequence ID" value="MVT43926.1"/>
    <property type="molecule type" value="Genomic_DNA"/>
</dbReference>
<evidence type="ECO:0000313" key="6">
    <source>
        <dbReference type="EMBL" id="MVT43926.1"/>
    </source>
</evidence>
<name>A0A6N8JHW7_9BACT</name>
<dbReference type="Pfam" id="PF00440">
    <property type="entry name" value="TetR_N"/>
    <property type="match status" value="1"/>
</dbReference>
<dbReference type="Gene3D" id="1.10.10.60">
    <property type="entry name" value="Homeodomain-like"/>
    <property type="match status" value="1"/>
</dbReference>
<evidence type="ECO:0000259" key="5">
    <source>
        <dbReference type="PROSITE" id="PS50977"/>
    </source>
</evidence>
<keyword evidence="1" id="KW-0805">Transcription regulation</keyword>
<dbReference type="OrthoDB" id="9795242at2"/>
<dbReference type="RefSeq" id="WP_157302734.1">
    <property type="nucleotide sequence ID" value="NZ_BAAAZB010000001.1"/>
</dbReference>
<protein>
    <submittedName>
        <fullName evidence="6">TetR family transcriptional regulator</fullName>
    </submittedName>
</protein>
<dbReference type="InterPro" id="IPR011075">
    <property type="entry name" value="TetR_C"/>
</dbReference>
<feature type="DNA-binding region" description="H-T-H motif" evidence="4">
    <location>
        <begin position="29"/>
        <end position="48"/>
    </location>
</feature>
<dbReference type="GO" id="GO:0003677">
    <property type="term" value="F:DNA binding"/>
    <property type="evidence" value="ECO:0007669"/>
    <property type="project" value="UniProtKB-UniRule"/>
</dbReference>
<comment type="caution">
    <text evidence="6">The sequence shown here is derived from an EMBL/GenBank/DDBJ whole genome shotgun (WGS) entry which is preliminary data.</text>
</comment>
<feature type="domain" description="HTH tetR-type" evidence="5">
    <location>
        <begin position="6"/>
        <end position="66"/>
    </location>
</feature>
<dbReference type="SUPFAM" id="SSF46689">
    <property type="entry name" value="Homeodomain-like"/>
    <property type="match status" value="1"/>
</dbReference>
<dbReference type="PROSITE" id="PS50977">
    <property type="entry name" value="HTH_TETR_2"/>
    <property type="match status" value="1"/>
</dbReference>
<dbReference type="Pfam" id="PF16925">
    <property type="entry name" value="TetR_C_13"/>
    <property type="match status" value="1"/>
</dbReference>
<dbReference type="Proteomes" id="UP000468388">
    <property type="component" value="Unassembled WGS sequence"/>
</dbReference>
<dbReference type="InterPro" id="IPR036271">
    <property type="entry name" value="Tet_transcr_reg_TetR-rel_C_sf"/>
</dbReference>
<keyword evidence="2 4" id="KW-0238">DNA-binding</keyword>
<evidence type="ECO:0000256" key="3">
    <source>
        <dbReference type="ARBA" id="ARBA00023163"/>
    </source>
</evidence>
<dbReference type="Gene3D" id="1.10.357.10">
    <property type="entry name" value="Tetracycline Repressor, domain 2"/>
    <property type="match status" value="1"/>
</dbReference>
<evidence type="ECO:0000256" key="2">
    <source>
        <dbReference type="ARBA" id="ARBA00023125"/>
    </source>
</evidence>